<comment type="caution">
    <text evidence="12">The sequence shown here is derived from an EMBL/GenBank/DDBJ whole genome shotgun (WGS) entry which is preliminary data.</text>
</comment>
<dbReference type="GO" id="GO:0008270">
    <property type="term" value="F:zinc ion binding"/>
    <property type="evidence" value="ECO:0007669"/>
    <property type="project" value="UniProtKB-KW"/>
</dbReference>
<sequence length="214" mass="23446">MIGFRRFYLAREEGQNSAGFGNTDEINAWVAPGQSLGPRVSQKYHNGIDVTRDIETQNLGAEVIFFVGLSKLTMTTVMEIFICVMLLFGGIAVLTMIHVCMAGRASGNTTVDIQTVDIQRSSRSASMCSDELQKLPCFDYKVEEKGAGNSNWESCAVCLESFKVGEKCRLLPICEHSFHVHCIDSWLLKTGSCAICRTVALQSSISSEVGVELS</sequence>
<dbReference type="PROSITE" id="PS50089">
    <property type="entry name" value="ZF_RING_2"/>
    <property type="match status" value="1"/>
</dbReference>
<keyword evidence="2 10" id="KW-0812">Transmembrane</keyword>
<keyword evidence="13" id="KW-1185">Reference proteome</keyword>
<dbReference type="SUPFAM" id="SSF57850">
    <property type="entry name" value="RING/U-box"/>
    <property type="match status" value="1"/>
</dbReference>
<keyword evidence="4 9" id="KW-0863">Zinc-finger</keyword>
<dbReference type="GO" id="GO:0016020">
    <property type="term" value="C:membrane"/>
    <property type="evidence" value="ECO:0007669"/>
    <property type="project" value="UniProtKB-SubCell"/>
</dbReference>
<evidence type="ECO:0000256" key="5">
    <source>
        <dbReference type="ARBA" id="ARBA00022833"/>
    </source>
</evidence>
<evidence type="ECO:0000256" key="8">
    <source>
        <dbReference type="ARBA" id="ARBA00024209"/>
    </source>
</evidence>
<evidence type="ECO:0000313" key="12">
    <source>
        <dbReference type="EMBL" id="KAK3018549.1"/>
    </source>
</evidence>
<reference evidence="12" key="1">
    <citation type="submission" date="2022-12" db="EMBL/GenBank/DDBJ databases">
        <title>Draft genome assemblies for two species of Escallonia (Escalloniales).</title>
        <authorList>
            <person name="Chanderbali A."/>
            <person name="Dervinis C."/>
            <person name="Anghel I."/>
            <person name="Soltis D."/>
            <person name="Soltis P."/>
            <person name="Zapata F."/>
        </authorList>
    </citation>
    <scope>NUCLEOTIDE SEQUENCE</scope>
    <source>
        <strain evidence="12">UCBG64.0493</strain>
        <tissue evidence="12">Leaf</tissue>
    </source>
</reference>
<keyword evidence="6 10" id="KW-1133">Transmembrane helix</keyword>
<evidence type="ECO:0000256" key="1">
    <source>
        <dbReference type="ARBA" id="ARBA00004370"/>
    </source>
</evidence>
<evidence type="ECO:0000313" key="13">
    <source>
        <dbReference type="Proteomes" id="UP001188597"/>
    </source>
</evidence>
<name>A0AA88W2D6_9ASTE</name>
<feature type="domain" description="RING-type" evidence="11">
    <location>
        <begin position="155"/>
        <end position="197"/>
    </location>
</feature>
<accession>A0AA88W2D6</accession>
<dbReference type="EMBL" id="JAVXUP010000930">
    <property type="protein sequence ID" value="KAK3018549.1"/>
    <property type="molecule type" value="Genomic_DNA"/>
</dbReference>
<evidence type="ECO:0000256" key="4">
    <source>
        <dbReference type="ARBA" id="ARBA00022771"/>
    </source>
</evidence>
<keyword evidence="7 10" id="KW-0472">Membrane</keyword>
<evidence type="ECO:0000256" key="3">
    <source>
        <dbReference type="ARBA" id="ARBA00022723"/>
    </source>
</evidence>
<keyword evidence="3" id="KW-0479">Metal-binding</keyword>
<protein>
    <recommendedName>
        <fullName evidence="11">RING-type domain-containing protein</fullName>
    </recommendedName>
</protein>
<dbReference type="Pfam" id="PF13639">
    <property type="entry name" value="zf-RING_2"/>
    <property type="match status" value="1"/>
</dbReference>
<gene>
    <name evidence="12" type="ORF">RJ639_003906</name>
</gene>
<organism evidence="12 13">
    <name type="scientific">Escallonia herrerae</name>
    <dbReference type="NCBI Taxonomy" id="1293975"/>
    <lineage>
        <taxon>Eukaryota</taxon>
        <taxon>Viridiplantae</taxon>
        <taxon>Streptophyta</taxon>
        <taxon>Embryophyta</taxon>
        <taxon>Tracheophyta</taxon>
        <taxon>Spermatophyta</taxon>
        <taxon>Magnoliopsida</taxon>
        <taxon>eudicotyledons</taxon>
        <taxon>Gunneridae</taxon>
        <taxon>Pentapetalae</taxon>
        <taxon>asterids</taxon>
        <taxon>campanulids</taxon>
        <taxon>Escalloniales</taxon>
        <taxon>Escalloniaceae</taxon>
        <taxon>Escallonia</taxon>
    </lineage>
</organism>
<dbReference type="AlphaFoldDB" id="A0AA88W2D6"/>
<keyword evidence="5" id="KW-0862">Zinc</keyword>
<dbReference type="PANTHER" id="PTHR46539:SF9">
    <property type="entry name" value="RING-H2 FINGER PROTEIN ATL56"/>
    <property type="match status" value="1"/>
</dbReference>
<feature type="transmembrane region" description="Helical" evidence="10">
    <location>
        <begin position="80"/>
        <end position="99"/>
    </location>
</feature>
<dbReference type="Proteomes" id="UP001188597">
    <property type="component" value="Unassembled WGS sequence"/>
</dbReference>
<evidence type="ECO:0000259" key="11">
    <source>
        <dbReference type="PROSITE" id="PS50089"/>
    </source>
</evidence>
<comment type="similarity">
    <text evidence="8">Belongs to the RING-type zinc finger family. ATL subfamily.</text>
</comment>
<evidence type="ECO:0000256" key="2">
    <source>
        <dbReference type="ARBA" id="ARBA00022692"/>
    </source>
</evidence>
<comment type="subcellular location">
    <subcellularLocation>
        <location evidence="1">Membrane</location>
    </subcellularLocation>
</comment>
<dbReference type="PANTHER" id="PTHR46539">
    <property type="entry name" value="E3 UBIQUITIN-PROTEIN LIGASE ATL42"/>
    <property type="match status" value="1"/>
</dbReference>
<evidence type="ECO:0000256" key="6">
    <source>
        <dbReference type="ARBA" id="ARBA00022989"/>
    </source>
</evidence>
<evidence type="ECO:0000256" key="10">
    <source>
        <dbReference type="SAM" id="Phobius"/>
    </source>
</evidence>
<dbReference type="InterPro" id="IPR001841">
    <property type="entry name" value="Znf_RING"/>
</dbReference>
<dbReference type="InterPro" id="IPR013083">
    <property type="entry name" value="Znf_RING/FYVE/PHD"/>
</dbReference>
<proteinExistence type="inferred from homology"/>
<dbReference type="SMART" id="SM00184">
    <property type="entry name" value="RING"/>
    <property type="match status" value="1"/>
</dbReference>
<dbReference type="Gene3D" id="3.30.40.10">
    <property type="entry name" value="Zinc/RING finger domain, C3HC4 (zinc finger)"/>
    <property type="match status" value="1"/>
</dbReference>
<evidence type="ECO:0000256" key="9">
    <source>
        <dbReference type="PROSITE-ProRule" id="PRU00175"/>
    </source>
</evidence>
<evidence type="ECO:0000256" key="7">
    <source>
        <dbReference type="ARBA" id="ARBA00023136"/>
    </source>
</evidence>